<dbReference type="Gene3D" id="3.30.2110.10">
    <property type="entry name" value="CbiD-like"/>
    <property type="match status" value="1"/>
</dbReference>
<dbReference type="InterPro" id="IPR036074">
    <property type="entry name" value="CbiD_sf"/>
</dbReference>
<dbReference type="RefSeq" id="WP_151859731.1">
    <property type="nucleotide sequence ID" value="NZ_WBZC01000003.1"/>
</dbReference>
<dbReference type="PANTHER" id="PTHR35863">
    <property type="entry name" value="COBALT-PRECORRIN-5B C(1)-METHYLTRANSFERASE"/>
    <property type="match status" value="1"/>
</dbReference>
<dbReference type="AlphaFoldDB" id="A0A6I0FFI6"/>
<organism evidence="6 7">
    <name type="scientific">Alkaliphilus pronyensis</name>
    <dbReference type="NCBI Taxonomy" id="1482732"/>
    <lineage>
        <taxon>Bacteria</taxon>
        <taxon>Bacillati</taxon>
        <taxon>Bacillota</taxon>
        <taxon>Clostridia</taxon>
        <taxon>Peptostreptococcales</taxon>
        <taxon>Natronincolaceae</taxon>
        <taxon>Alkaliphilus</taxon>
    </lineage>
</organism>
<evidence type="ECO:0000313" key="6">
    <source>
        <dbReference type="EMBL" id="KAB3539052.1"/>
    </source>
</evidence>
<keyword evidence="4 5" id="KW-0949">S-adenosyl-L-methionine</keyword>
<evidence type="ECO:0000256" key="2">
    <source>
        <dbReference type="ARBA" id="ARBA00022603"/>
    </source>
</evidence>
<dbReference type="GO" id="GO:0019251">
    <property type="term" value="P:anaerobic cobalamin biosynthetic process"/>
    <property type="evidence" value="ECO:0007669"/>
    <property type="project" value="UniProtKB-UniRule"/>
</dbReference>
<comment type="caution">
    <text evidence="6">The sequence shown here is derived from an EMBL/GenBank/DDBJ whole genome shotgun (WGS) entry which is preliminary data.</text>
</comment>
<comment type="function">
    <text evidence="5">Catalyzes the methylation of C-1 in cobalt-precorrin-5B to form cobalt-precorrin-6A.</text>
</comment>
<dbReference type="PIRSF" id="PIRSF026782">
    <property type="entry name" value="CbiD"/>
    <property type="match status" value="1"/>
</dbReference>
<accession>A0A6I0FFI6</accession>
<keyword evidence="3 5" id="KW-0808">Transferase</keyword>
<dbReference type="GO" id="GO:0008168">
    <property type="term" value="F:methyltransferase activity"/>
    <property type="evidence" value="ECO:0007669"/>
    <property type="project" value="UniProtKB-UniRule"/>
</dbReference>
<evidence type="ECO:0000256" key="5">
    <source>
        <dbReference type="HAMAP-Rule" id="MF_00787"/>
    </source>
</evidence>
<dbReference type="UniPathway" id="UPA00148">
    <property type="reaction ID" value="UER00227"/>
</dbReference>
<gene>
    <name evidence="5 6" type="primary">cbiD</name>
    <name evidence="6" type="ORF">F8154_01070</name>
</gene>
<evidence type="ECO:0000256" key="4">
    <source>
        <dbReference type="ARBA" id="ARBA00022691"/>
    </source>
</evidence>
<keyword evidence="1 5" id="KW-0169">Cobalamin biosynthesis</keyword>
<comment type="catalytic activity">
    <reaction evidence="5">
        <text>Co-precorrin-5B + S-adenosyl-L-methionine = Co-precorrin-6A + S-adenosyl-L-homocysteine</text>
        <dbReference type="Rhea" id="RHEA:26285"/>
        <dbReference type="ChEBI" id="CHEBI:57856"/>
        <dbReference type="ChEBI" id="CHEBI:59789"/>
        <dbReference type="ChEBI" id="CHEBI:60063"/>
        <dbReference type="ChEBI" id="CHEBI:60064"/>
        <dbReference type="EC" id="2.1.1.195"/>
    </reaction>
</comment>
<evidence type="ECO:0000256" key="1">
    <source>
        <dbReference type="ARBA" id="ARBA00022573"/>
    </source>
</evidence>
<keyword evidence="2 5" id="KW-0489">Methyltransferase</keyword>
<dbReference type="GO" id="GO:0032259">
    <property type="term" value="P:methylation"/>
    <property type="evidence" value="ECO:0007669"/>
    <property type="project" value="UniProtKB-KW"/>
</dbReference>
<evidence type="ECO:0000313" key="7">
    <source>
        <dbReference type="Proteomes" id="UP000432715"/>
    </source>
</evidence>
<dbReference type="SUPFAM" id="SSF111342">
    <property type="entry name" value="CbiD-like"/>
    <property type="match status" value="1"/>
</dbReference>
<dbReference type="PANTHER" id="PTHR35863:SF1">
    <property type="entry name" value="COBALT-PRECORRIN-5B C(1)-METHYLTRANSFERASE"/>
    <property type="match status" value="1"/>
</dbReference>
<dbReference type="Proteomes" id="UP000432715">
    <property type="component" value="Unassembled WGS sequence"/>
</dbReference>
<comment type="pathway">
    <text evidence="5">Cofactor biosynthesis; adenosylcobalamin biosynthesis; cob(II)yrinate a,c-diamide from sirohydrochlorin (anaerobic route): step 6/10.</text>
</comment>
<dbReference type="EC" id="2.1.1.195" evidence="5"/>
<evidence type="ECO:0000256" key="3">
    <source>
        <dbReference type="ARBA" id="ARBA00022679"/>
    </source>
</evidence>
<dbReference type="NCBIfam" id="TIGR00312">
    <property type="entry name" value="cbiD"/>
    <property type="match status" value="1"/>
</dbReference>
<protein>
    <recommendedName>
        <fullName evidence="5">Cobalt-precorrin-5B C(1)-methyltransferase</fullName>
        <ecNumber evidence="5">2.1.1.195</ecNumber>
    </recommendedName>
    <alternativeName>
        <fullName evidence="5">Cobalt-precorrin-6A synthase</fullName>
    </alternativeName>
</protein>
<dbReference type="EMBL" id="WBZC01000003">
    <property type="protein sequence ID" value="KAB3539052.1"/>
    <property type="molecule type" value="Genomic_DNA"/>
</dbReference>
<sequence length="386" mass="42271">MKSLEGNKLDRFITKGRKKLRYGYTTGSCAAAASKAATLMLYTKNSIKDICIDTPKGWQLKLSVIDPVITDDLASCCIIKDSGDDPDVTNGIRIYAAAKKINSPTIEIEGGVGIGMVTKAGLSVSPGQHAINPAPMRMIIEEVEKVLPKGEGVKIKIYAPEGVAIAKKTFNPKLGIVGGISIIGTTGIVEPMSEEAMKESLALELSVLKEKGVKRIIFSPGNYGRDYTKELFIKNNKEVNIDEVLIKTSNFIGYMLDKALEHKYEEIMIIGHLGKMVKVAGGIFHTHSSIADGRMEVLAANCGLLGCSQQLIAKIMESITTDEAVDYIMAEKLYRVFDLLAEKITQKATERTFNNIKIGTLIFTNNHDKLGLCSNGNRMLEEYWNE</sequence>
<proteinExistence type="inferred from homology"/>
<dbReference type="Pfam" id="PF01888">
    <property type="entry name" value="CbiD"/>
    <property type="match status" value="1"/>
</dbReference>
<dbReference type="HAMAP" id="MF_00787">
    <property type="entry name" value="CbiD"/>
    <property type="match status" value="1"/>
</dbReference>
<dbReference type="OrthoDB" id="6439987at2"/>
<keyword evidence="7" id="KW-1185">Reference proteome</keyword>
<dbReference type="InterPro" id="IPR002748">
    <property type="entry name" value="CbiD"/>
</dbReference>
<name>A0A6I0FFI6_9FIRM</name>
<reference evidence="6 7" key="1">
    <citation type="submission" date="2019-10" db="EMBL/GenBank/DDBJ databases">
        <title>Alkaliphilus serpentinus sp. nov. and Alkaliphilus pronyensis sp. nov., two novel anaerobic alkaliphilic species isolated from the serpentinized-hosted hydrothermal field of the Prony Bay (New Caledonia).</title>
        <authorList>
            <person name="Postec A."/>
        </authorList>
    </citation>
    <scope>NUCLEOTIDE SEQUENCE [LARGE SCALE GENOMIC DNA]</scope>
    <source>
        <strain evidence="6 7">LacV</strain>
    </source>
</reference>
<comment type="similarity">
    <text evidence="5">Belongs to the CbiD family.</text>
</comment>